<name>A0A1I8A3W7_9BILA</name>
<dbReference type="GO" id="GO:0005615">
    <property type="term" value="C:extracellular space"/>
    <property type="evidence" value="ECO:0007669"/>
    <property type="project" value="TreeGrafter"/>
</dbReference>
<evidence type="ECO:0000256" key="1">
    <source>
        <dbReference type="SAM" id="Phobius"/>
    </source>
</evidence>
<evidence type="ECO:0000313" key="2">
    <source>
        <dbReference type="Proteomes" id="UP000095287"/>
    </source>
</evidence>
<dbReference type="Proteomes" id="UP000095287">
    <property type="component" value="Unplaced"/>
</dbReference>
<dbReference type="PANTHER" id="PTHR28434:SF1">
    <property type="entry name" value="PROTEIN C3ORF33"/>
    <property type="match status" value="1"/>
</dbReference>
<keyword evidence="1" id="KW-1133">Transmembrane helix</keyword>
<keyword evidence="1" id="KW-0812">Transmembrane</keyword>
<dbReference type="PANTHER" id="PTHR28434">
    <property type="entry name" value="PROTEIN C3ORF33"/>
    <property type="match status" value="1"/>
</dbReference>
<dbReference type="WBParaSite" id="L893_g32622.t1">
    <property type="protein sequence ID" value="L893_g32622.t1"/>
    <property type="gene ID" value="L893_g32622"/>
</dbReference>
<dbReference type="InterPro" id="IPR042421">
    <property type="entry name" value="C3orf33-like"/>
</dbReference>
<reference evidence="3" key="1">
    <citation type="submission" date="2016-11" db="UniProtKB">
        <authorList>
            <consortium name="WormBaseParasite"/>
        </authorList>
    </citation>
    <scope>IDENTIFICATION</scope>
</reference>
<sequence length="312" mass="34932">MSASGDTPLAARKTDHDVEPIDRYNALIVRGAIIGTGLVGLGLFLRNSRIFAKFQNVNQIPKEFIRKELELKGHVREVLPSGELKVEHKPIVSLPRLWPRSKKQVGLLRLRLAGLDLSKSGQEYLAKDLRLKDKPVVFTVIKPTDGNVDSADCDVTVRKNLLSNVNLNVELVRKGYARVPGPDQQNHLKALQSVAPYSRLVSRLLMSEKVADRRGVGVWERDTWVESVASYPSQVTQIVKTSAVIKLLALGYHVGRDALFTSIKVCQYTFHVLIACINYLADAYRRFGRSVDRLTSLYHGRKQKKLKNGPSS</sequence>
<dbReference type="AlphaFoldDB" id="A0A1I8A3W7"/>
<evidence type="ECO:0000313" key="3">
    <source>
        <dbReference type="WBParaSite" id="L893_g32622.t1"/>
    </source>
</evidence>
<dbReference type="InterPro" id="IPR035437">
    <property type="entry name" value="SNase_OB-fold_sf"/>
</dbReference>
<dbReference type="SUPFAM" id="SSF50199">
    <property type="entry name" value="Staphylococcal nuclease"/>
    <property type="match status" value="1"/>
</dbReference>
<accession>A0A1I8A3W7</accession>
<dbReference type="Gene3D" id="2.40.50.90">
    <property type="match status" value="1"/>
</dbReference>
<keyword evidence="2" id="KW-1185">Reference proteome</keyword>
<proteinExistence type="predicted"/>
<keyword evidence="1" id="KW-0472">Membrane</keyword>
<organism evidence="2 3">
    <name type="scientific">Steinernema glaseri</name>
    <dbReference type="NCBI Taxonomy" id="37863"/>
    <lineage>
        <taxon>Eukaryota</taxon>
        <taxon>Metazoa</taxon>
        <taxon>Ecdysozoa</taxon>
        <taxon>Nematoda</taxon>
        <taxon>Chromadorea</taxon>
        <taxon>Rhabditida</taxon>
        <taxon>Tylenchina</taxon>
        <taxon>Panagrolaimomorpha</taxon>
        <taxon>Strongyloidoidea</taxon>
        <taxon>Steinernematidae</taxon>
        <taxon>Steinernema</taxon>
    </lineage>
</organism>
<feature type="transmembrane region" description="Helical" evidence="1">
    <location>
        <begin position="27"/>
        <end position="45"/>
    </location>
</feature>
<protein>
    <submittedName>
        <fullName evidence="3">TNase-like domain-containing protein</fullName>
    </submittedName>
</protein>